<dbReference type="OrthoDB" id="9449045at2759"/>
<dbReference type="KEGG" id="dpte:113796133"/>
<dbReference type="RefSeq" id="XP_027202173.1">
    <property type="nucleotide sequence ID" value="XM_027346372.1"/>
</dbReference>
<accession>A0A6P6Y9P1</accession>
<protein>
    <submittedName>
        <fullName evidence="3">Hypoxanthine-guanine-xanthine phosphoribosyltransferase-like</fullName>
    </submittedName>
</protein>
<dbReference type="GO" id="GO:0000287">
    <property type="term" value="F:magnesium ion binding"/>
    <property type="evidence" value="ECO:0007669"/>
    <property type="project" value="TreeGrafter"/>
</dbReference>
<dbReference type="GO" id="GO:0032264">
    <property type="term" value="P:IMP salvage"/>
    <property type="evidence" value="ECO:0007669"/>
    <property type="project" value="TreeGrafter"/>
</dbReference>
<dbReference type="InterPro" id="IPR050408">
    <property type="entry name" value="HGPRT"/>
</dbReference>
<sequence length="224" mass="25658">MKGVYIPETQAFDPGDFCMTSFYKKYVSKILIPHGLIKERVKKMAESIFLHYSKLDGEFIILTTMNGAFAFFATLSESLIDYSTAKQCLRRPPYFVEFLKCSSYFGTEQASDVNFSSDVTRVLNACKKKHVLIVEDLIDSGHTLTKLRENLETNKTLSVKTACCFSKRTTKWNGFTPDWVGFDVDDHFIVGYGCDLNEYFRDLPHICIFKADKINELLEGKPQE</sequence>
<dbReference type="PANTHER" id="PTHR43340">
    <property type="entry name" value="HYPOXANTHINE-GUANINE PHOSPHORIBOSYLTRANSFERASE"/>
    <property type="match status" value="1"/>
</dbReference>
<dbReference type="InterPro" id="IPR029057">
    <property type="entry name" value="PRTase-like"/>
</dbReference>
<dbReference type="CDD" id="cd06223">
    <property type="entry name" value="PRTases_typeI"/>
    <property type="match status" value="1"/>
</dbReference>
<keyword evidence="2" id="KW-1185">Reference proteome</keyword>
<dbReference type="GO" id="GO:0046100">
    <property type="term" value="P:hypoxanthine metabolic process"/>
    <property type="evidence" value="ECO:0007669"/>
    <property type="project" value="TreeGrafter"/>
</dbReference>
<gene>
    <name evidence="3" type="primary">LOC113796133</name>
</gene>
<evidence type="ECO:0000259" key="1">
    <source>
        <dbReference type="Pfam" id="PF00156"/>
    </source>
</evidence>
<dbReference type="SUPFAM" id="SSF53271">
    <property type="entry name" value="PRTase-like"/>
    <property type="match status" value="1"/>
</dbReference>
<dbReference type="GO" id="GO:0032263">
    <property type="term" value="P:GMP salvage"/>
    <property type="evidence" value="ECO:0007669"/>
    <property type="project" value="TreeGrafter"/>
</dbReference>
<organism evidence="2 3">
    <name type="scientific">Dermatophagoides pteronyssinus</name>
    <name type="common">European house dust mite</name>
    <dbReference type="NCBI Taxonomy" id="6956"/>
    <lineage>
        <taxon>Eukaryota</taxon>
        <taxon>Metazoa</taxon>
        <taxon>Ecdysozoa</taxon>
        <taxon>Arthropoda</taxon>
        <taxon>Chelicerata</taxon>
        <taxon>Arachnida</taxon>
        <taxon>Acari</taxon>
        <taxon>Acariformes</taxon>
        <taxon>Sarcoptiformes</taxon>
        <taxon>Astigmata</taxon>
        <taxon>Psoroptidia</taxon>
        <taxon>Analgoidea</taxon>
        <taxon>Pyroglyphidae</taxon>
        <taxon>Dermatophagoidinae</taxon>
        <taxon>Dermatophagoides</taxon>
    </lineage>
</organism>
<dbReference type="AlphaFoldDB" id="A0A6P6Y9P1"/>
<dbReference type="Gene3D" id="3.40.50.2020">
    <property type="match status" value="1"/>
</dbReference>
<dbReference type="GO" id="GO:0005829">
    <property type="term" value="C:cytosol"/>
    <property type="evidence" value="ECO:0007669"/>
    <property type="project" value="TreeGrafter"/>
</dbReference>
<evidence type="ECO:0000313" key="2">
    <source>
        <dbReference type="Proteomes" id="UP000515146"/>
    </source>
</evidence>
<dbReference type="InterPro" id="IPR000836">
    <property type="entry name" value="PRTase_dom"/>
</dbReference>
<dbReference type="InParanoid" id="A0A6P6Y9P1"/>
<reference evidence="3" key="1">
    <citation type="submission" date="2025-08" db="UniProtKB">
        <authorList>
            <consortium name="RefSeq"/>
        </authorList>
    </citation>
    <scope>IDENTIFICATION</scope>
    <source>
        <strain evidence="3">Airmid</strain>
    </source>
</reference>
<feature type="domain" description="Phosphoribosyltransferase" evidence="1">
    <location>
        <begin position="35"/>
        <end position="195"/>
    </location>
</feature>
<dbReference type="GO" id="GO:0004422">
    <property type="term" value="F:hypoxanthine phosphoribosyltransferase activity"/>
    <property type="evidence" value="ECO:0007669"/>
    <property type="project" value="TreeGrafter"/>
</dbReference>
<dbReference type="GO" id="GO:0006178">
    <property type="term" value="P:guanine salvage"/>
    <property type="evidence" value="ECO:0007669"/>
    <property type="project" value="TreeGrafter"/>
</dbReference>
<dbReference type="Proteomes" id="UP000515146">
    <property type="component" value="Unplaced"/>
</dbReference>
<dbReference type="OMA" id="HICIFKA"/>
<dbReference type="PANTHER" id="PTHR43340:SF1">
    <property type="entry name" value="HYPOXANTHINE PHOSPHORIBOSYLTRANSFERASE"/>
    <property type="match status" value="1"/>
</dbReference>
<proteinExistence type="predicted"/>
<name>A0A6P6Y9P1_DERPT</name>
<evidence type="ECO:0000313" key="3">
    <source>
        <dbReference type="RefSeq" id="XP_027202173.1"/>
    </source>
</evidence>
<dbReference type="Pfam" id="PF00156">
    <property type="entry name" value="Pribosyltran"/>
    <property type="match status" value="1"/>
</dbReference>